<protein>
    <recommendedName>
        <fullName evidence="2">3-keto-alpha-glucoside-1,2-lyase/3-keto-2-hydroxy-glucal hydratase domain-containing protein</fullName>
    </recommendedName>
</protein>
<dbReference type="EMBL" id="SJPR01000001">
    <property type="protein sequence ID" value="TWU00566.1"/>
    <property type="molecule type" value="Genomic_DNA"/>
</dbReference>
<dbReference type="Pfam" id="PF06439">
    <property type="entry name" value="3keto-disac_hyd"/>
    <property type="match status" value="1"/>
</dbReference>
<dbReference type="GO" id="GO:0016787">
    <property type="term" value="F:hydrolase activity"/>
    <property type="evidence" value="ECO:0007669"/>
    <property type="project" value="InterPro"/>
</dbReference>
<evidence type="ECO:0000313" key="4">
    <source>
        <dbReference type="Proteomes" id="UP000317421"/>
    </source>
</evidence>
<feature type="chain" id="PRO_5023054533" description="3-keto-alpha-glucoside-1,2-lyase/3-keto-2-hydroxy-glucal hydratase domain-containing protein" evidence="1">
    <location>
        <begin position="22"/>
        <end position="237"/>
    </location>
</feature>
<feature type="domain" description="3-keto-alpha-glucoside-1,2-lyase/3-keto-2-hydroxy-glucal hydratase" evidence="2">
    <location>
        <begin position="24"/>
        <end position="233"/>
    </location>
</feature>
<proteinExistence type="predicted"/>
<name>A0A5C6AN77_9BACT</name>
<feature type="signal peptide" evidence="1">
    <location>
        <begin position="1"/>
        <end position="21"/>
    </location>
</feature>
<organism evidence="3 4">
    <name type="scientific">Botrimarina colliarenosi</name>
    <dbReference type="NCBI Taxonomy" id="2528001"/>
    <lineage>
        <taxon>Bacteria</taxon>
        <taxon>Pseudomonadati</taxon>
        <taxon>Planctomycetota</taxon>
        <taxon>Planctomycetia</taxon>
        <taxon>Pirellulales</taxon>
        <taxon>Lacipirellulaceae</taxon>
        <taxon>Botrimarina</taxon>
    </lineage>
</organism>
<dbReference type="InterPro" id="IPR010496">
    <property type="entry name" value="AL/BT2_dom"/>
</dbReference>
<gene>
    <name evidence="3" type="ORF">Pla108_15180</name>
</gene>
<comment type="caution">
    <text evidence="3">The sequence shown here is derived from an EMBL/GenBank/DDBJ whole genome shotgun (WGS) entry which is preliminary data.</text>
</comment>
<accession>A0A5C6AN77</accession>
<evidence type="ECO:0000259" key="2">
    <source>
        <dbReference type="Pfam" id="PF06439"/>
    </source>
</evidence>
<sequence precursor="true">MTPIRLVLSLLFCAAAAVSVADDDFTPLFNGKNLDGWVQRGGEATYEVDADADGGAQIIGTSVAKTPNSFLCTDRDYDDFVLEFDVKVDPSLNSGVQFRSQCFDEAKSVTLNWNGKEQTYKIPAGRVHGYQVEIDPSDRAWSGGVYDEARRGWLYNLEGDARAKARGAFKVDDWNHYRVEAHGDHISTSINGVPVAHFHDSVTPSGFIALQVHAIPDAGNAGKQIRWRNIQIREIAE</sequence>
<evidence type="ECO:0000313" key="3">
    <source>
        <dbReference type="EMBL" id="TWU00566.1"/>
    </source>
</evidence>
<evidence type="ECO:0000256" key="1">
    <source>
        <dbReference type="SAM" id="SignalP"/>
    </source>
</evidence>
<dbReference type="RefSeq" id="WP_146444224.1">
    <property type="nucleotide sequence ID" value="NZ_SJPR01000001.1"/>
</dbReference>
<reference evidence="3 4" key="1">
    <citation type="submission" date="2019-02" db="EMBL/GenBank/DDBJ databases">
        <title>Deep-cultivation of Planctomycetes and their phenomic and genomic characterization uncovers novel biology.</title>
        <authorList>
            <person name="Wiegand S."/>
            <person name="Jogler M."/>
            <person name="Boedeker C."/>
            <person name="Pinto D."/>
            <person name="Vollmers J."/>
            <person name="Rivas-Marin E."/>
            <person name="Kohn T."/>
            <person name="Peeters S.H."/>
            <person name="Heuer A."/>
            <person name="Rast P."/>
            <person name="Oberbeckmann S."/>
            <person name="Bunk B."/>
            <person name="Jeske O."/>
            <person name="Meyerdierks A."/>
            <person name="Storesund J.E."/>
            <person name="Kallscheuer N."/>
            <person name="Luecker S."/>
            <person name="Lage O.M."/>
            <person name="Pohl T."/>
            <person name="Merkel B.J."/>
            <person name="Hornburger P."/>
            <person name="Mueller R.-W."/>
            <person name="Bruemmer F."/>
            <person name="Labrenz M."/>
            <person name="Spormann A.M."/>
            <person name="Op Den Camp H."/>
            <person name="Overmann J."/>
            <person name="Amann R."/>
            <person name="Jetten M.S.M."/>
            <person name="Mascher T."/>
            <person name="Medema M.H."/>
            <person name="Devos D.P."/>
            <person name="Kaster A.-K."/>
            <person name="Ovreas L."/>
            <person name="Rohde M."/>
            <person name="Galperin M.Y."/>
            <person name="Jogler C."/>
        </authorList>
    </citation>
    <scope>NUCLEOTIDE SEQUENCE [LARGE SCALE GENOMIC DNA]</scope>
    <source>
        <strain evidence="3 4">Pla108</strain>
    </source>
</reference>
<dbReference type="OrthoDB" id="9780017at2"/>
<keyword evidence="1" id="KW-0732">Signal</keyword>
<dbReference type="Proteomes" id="UP000317421">
    <property type="component" value="Unassembled WGS sequence"/>
</dbReference>
<keyword evidence="4" id="KW-1185">Reference proteome</keyword>
<dbReference type="AlphaFoldDB" id="A0A5C6AN77"/>
<dbReference type="Gene3D" id="2.60.120.560">
    <property type="entry name" value="Exo-inulinase, domain 1"/>
    <property type="match status" value="1"/>
</dbReference>